<name>A0ABR3H3F7_LOXSC</name>
<accession>A0ABR3H3F7</accession>
<keyword evidence="2" id="KW-0539">Nucleus</keyword>
<evidence type="ECO:0000313" key="6">
    <source>
        <dbReference type="Proteomes" id="UP001549920"/>
    </source>
</evidence>
<evidence type="ECO:0000313" key="5">
    <source>
        <dbReference type="EMBL" id="KAL0859287.1"/>
    </source>
</evidence>
<dbReference type="InterPro" id="IPR052324">
    <property type="entry name" value="NFATC2-Int_DNA_Repair"/>
</dbReference>
<feature type="compositionally biased region" description="Basic residues" evidence="3">
    <location>
        <begin position="169"/>
        <end position="185"/>
    </location>
</feature>
<dbReference type="Pfam" id="PF11976">
    <property type="entry name" value="Rad60-SLD"/>
    <property type="match status" value="1"/>
</dbReference>
<comment type="caution">
    <text evidence="5">The sequence shown here is derived from an EMBL/GenBank/DDBJ whole genome shotgun (WGS) entry which is preliminary data.</text>
</comment>
<reference evidence="5 6" key="1">
    <citation type="submission" date="2024-06" db="EMBL/GenBank/DDBJ databases">
        <title>A chromosome-level genome assembly of beet webworm, Loxostege sticticalis.</title>
        <authorList>
            <person name="Zhang Y."/>
        </authorList>
    </citation>
    <scope>NUCLEOTIDE SEQUENCE [LARGE SCALE GENOMIC DNA]</scope>
    <source>
        <strain evidence="5">AQ026</strain>
        <tissue evidence="5">Whole body</tissue>
    </source>
</reference>
<proteinExistence type="predicted"/>
<dbReference type="EMBL" id="JBEUOH010000028">
    <property type="protein sequence ID" value="KAL0859287.1"/>
    <property type="molecule type" value="Genomic_DNA"/>
</dbReference>
<gene>
    <name evidence="5" type="ORF">ABMA27_011093</name>
</gene>
<feature type="compositionally biased region" description="Low complexity" evidence="3">
    <location>
        <begin position="98"/>
        <end position="110"/>
    </location>
</feature>
<dbReference type="PANTHER" id="PTHR47187">
    <property type="entry name" value="NFATC2-INTERACTING PROTEIN"/>
    <property type="match status" value="1"/>
</dbReference>
<feature type="region of interest" description="Disordered" evidence="3">
    <location>
        <begin position="150"/>
        <end position="188"/>
    </location>
</feature>
<dbReference type="SUPFAM" id="SSF54236">
    <property type="entry name" value="Ubiquitin-like"/>
    <property type="match status" value="2"/>
</dbReference>
<evidence type="ECO:0000259" key="4">
    <source>
        <dbReference type="Pfam" id="PF11976"/>
    </source>
</evidence>
<evidence type="ECO:0000256" key="3">
    <source>
        <dbReference type="SAM" id="MobiDB-lite"/>
    </source>
</evidence>
<keyword evidence="6" id="KW-1185">Reference proteome</keyword>
<feature type="domain" description="Rad60/SUMO-like" evidence="4">
    <location>
        <begin position="333"/>
        <end position="404"/>
    </location>
</feature>
<protein>
    <recommendedName>
        <fullName evidence="4">Rad60/SUMO-like domain-containing protein</fullName>
    </recommendedName>
</protein>
<dbReference type="PANTHER" id="PTHR47187:SF1">
    <property type="entry name" value="NFATC2-INTERACTING PROTEIN"/>
    <property type="match status" value="1"/>
</dbReference>
<dbReference type="InterPro" id="IPR029071">
    <property type="entry name" value="Ubiquitin-like_domsf"/>
</dbReference>
<dbReference type="InterPro" id="IPR022617">
    <property type="entry name" value="Rad60/SUMO-like_dom"/>
</dbReference>
<feature type="region of interest" description="Disordered" evidence="3">
    <location>
        <begin position="50"/>
        <end position="138"/>
    </location>
</feature>
<feature type="compositionally biased region" description="Low complexity" evidence="3">
    <location>
        <begin position="150"/>
        <end position="160"/>
    </location>
</feature>
<comment type="subcellular location">
    <subcellularLocation>
        <location evidence="1">Nucleus</location>
    </subcellularLocation>
</comment>
<evidence type="ECO:0000256" key="2">
    <source>
        <dbReference type="ARBA" id="ARBA00023242"/>
    </source>
</evidence>
<evidence type="ECO:0000256" key="1">
    <source>
        <dbReference type="ARBA" id="ARBA00004123"/>
    </source>
</evidence>
<dbReference type="CDD" id="cd01763">
    <property type="entry name" value="Ubl_SUMO_like"/>
    <property type="match status" value="1"/>
</dbReference>
<sequence length="406" mass="45928">MDSSDSEDDCYGNIAQKLQRMKNNYMDDKIESTNLLNDSTTEIDEIVKKANLPAKQDVVPSPKIKENEEASDKEDQDTVLLDNLLATSSKRLTRAAAKRASSDSSISEASIPKRANRRKRGGKTSQKDANADKSQDSVQIVAETPIVQNTTQVVQSSQQNAPSSPGTRGRGRGRGGNRNRSRNHRQPYIPIRNFWNIPTYSVGNTDEYPDQSDCQQLFSSKPKSDDVVIIEDTDALDENEELSVKVYWQSSEFFKFKIRRFQKLTQIFDYFSNKENVSHDKLLFTFNDRILKPDDTPDAINYNIVKFIDGGIVNQSVSKLVKDDDNKKDQSGIKIKFQCQNVKKPFETWVEFDEKLSKAMMKCAEHFETALDKLRFEFDGDSISGKATAKDLELEGGECIDVKIVS</sequence>
<organism evidence="5 6">
    <name type="scientific">Loxostege sticticalis</name>
    <name type="common">Beet webworm moth</name>
    <dbReference type="NCBI Taxonomy" id="481309"/>
    <lineage>
        <taxon>Eukaryota</taxon>
        <taxon>Metazoa</taxon>
        <taxon>Ecdysozoa</taxon>
        <taxon>Arthropoda</taxon>
        <taxon>Hexapoda</taxon>
        <taxon>Insecta</taxon>
        <taxon>Pterygota</taxon>
        <taxon>Neoptera</taxon>
        <taxon>Endopterygota</taxon>
        <taxon>Lepidoptera</taxon>
        <taxon>Glossata</taxon>
        <taxon>Ditrysia</taxon>
        <taxon>Pyraloidea</taxon>
        <taxon>Crambidae</taxon>
        <taxon>Pyraustinae</taxon>
        <taxon>Loxostege</taxon>
    </lineage>
</organism>
<dbReference type="Proteomes" id="UP001549920">
    <property type="component" value="Unassembled WGS sequence"/>
</dbReference>
<dbReference type="Gene3D" id="3.10.20.90">
    <property type="entry name" value="Phosphatidylinositol 3-kinase Catalytic Subunit, Chain A, domain 1"/>
    <property type="match status" value="2"/>
</dbReference>
<feature type="compositionally biased region" description="Basic and acidic residues" evidence="3">
    <location>
        <begin position="125"/>
        <end position="135"/>
    </location>
</feature>